<keyword evidence="1" id="KW-0493">Microtubule</keyword>
<dbReference type="InterPro" id="IPR001752">
    <property type="entry name" value="Kinesin_motor_dom"/>
</dbReference>
<feature type="domain" description="Kinesin motor" evidence="7">
    <location>
        <begin position="73"/>
        <end position="455"/>
    </location>
</feature>
<dbReference type="InterPro" id="IPR027640">
    <property type="entry name" value="Kinesin-like_fam"/>
</dbReference>
<keyword evidence="11" id="KW-1185">Reference proteome</keyword>
<evidence type="ECO:0000313" key="11">
    <source>
        <dbReference type="Proteomes" id="UP000747110"/>
    </source>
</evidence>
<evidence type="ECO:0000256" key="6">
    <source>
        <dbReference type="SAM" id="MobiDB-lite"/>
    </source>
</evidence>
<dbReference type="PANTHER" id="PTHR24115">
    <property type="entry name" value="KINESIN-RELATED"/>
    <property type="match status" value="1"/>
</dbReference>
<sequence length="1080" mass="112342">MALPAPLYLALKTEGPDGEEPGSPTGSDASEMLPRRLRYSEAVIPLHYCSDTEIGASSAANSVEAQAQRDSRPLKVYARIKPAELRGAGIGRPNSSASAVAGGGDSGTTVASCNSCWLQTSSTDVVLRMRDGAATAFSFDRVFEGSEQQAFFDTAIEPLVADLISMRIASSVYMAYGASGTGKSYTMQGTAEQPGMIPRTLQRLFQMLTERGLEHQVQLSYYEVYGNKVTDLLRPLNTEKGGGTARAVHPGAKFGGHQHKERPTLPIVRMGAGFCLPGLLLCHSSSAEEGLGLFRAAARHRKKDVTKVNNESSRSHAVFTIQLLEVEGGLVQGRSATLSLVDLAGAERATQTQHVGSKLRESAEINSSLSVLRRCLEALRHNQTLAQRAAAAGAAAQIGGNRMRAPVRESGLTTLFSSVLSGQGNLAFSVHLSPHLEDYALTLESLKLGALASQVTMTAAAPEAAVMPPPPPPLAAPQRSRGGVGGRCGLSSSDAAAVAVPGHIRPLARVAPGVAGARKPISEVLEEVVEEEEEERQEEGPANGGAGGEGVGAEATQIDGMTQQQEEVEEEEEEAGVRVEMDPIELCGHHKDQPMAALGREAEEEPVQVAAMGVGAAAEGGAAVDKVELPAAAVTVRNAAAAAVVAIGPAAALGVTLAAPQTLAESADHPYDLVVAGGVGARRDLQEDEDVDNDGGYAAAGDQEGAVSGLLQQLQEQLADLHSSVTQGGQAASAAGTIWATVICTLYDSMGRAIRRAVSLERQLASSRRDLLMERPHKKLRTALPRLQDQQPQTQQVMNKGQMEEGQTQGHVHIGLHRQHNNPRGPKGTLIVEEASMARANVDVDVVKPHNVVVSATDPGVTCRSAILVESGHTGGSSYRGTARAAVAMTTAHAIEAPRPRCEAIQEEEEDEEEEEEEAEGATGRQSAGGLQGKRSASHKPGKRRRRDGGDSGGSEDNDACSSRGQGGDAHGQLTAIAAVVAASSAAASGLETTKPKRGKGRPGKRPRDDDRNGGTDGGDDSAANRDPSACGPGRTAGAAAVTVDGAGAPDSKLCSSSITGIPTPVAGRTRRAKQQAAAP</sequence>
<dbReference type="SMART" id="SM00129">
    <property type="entry name" value="KISc"/>
    <property type="match status" value="1"/>
</dbReference>
<accession>A0A8J4LRS6</accession>
<dbReference type="GO" id="GO:0007018">
    <property type="term" value="P:microtubule-based movement"/>
    <property type="evidence" value="ECO:0007669"/>
    <property type="project" value="InterPro"/>
</dbReference>
<dbReference type="GO" id="GO:0016887">
    <property type="term" value="F:ATP hydrolysis activity"/>
    <property type="evidence" value="ECO:0007669"/>
    <property type="project" value="TreeGrafter"/>
</dbReference>
<name>A0A8J4LRS6_9CHLO</name>
<proteinExistence type="inferred from homology"/>
<feature type="compositionally biased region" description="Gly residues" evidence="6">
    <location>
        <begin position="542"/>
        <end position="551"/>
    </location>
</feature>
<feature type="region of interest" description="Disordered" evidence="6">
    <location>
        <begin position="240"/>
        <end position="259"/>
    </location>
</feature>
<organism evidence="9 10">
    <name type="scientific">Volvox reticuliferus</name>
    <dbReference type="NCBI Taxonomy" id="1737510"/>
    <lineage>
        <taxon>Eukaryota</taxon>
        <taxon>Viridiplantae</taxon>
        <taxon>Chlorophyta</taxon>
        <taxon>core chlorophytes</taxon>
        <taxon>Chlorophyceae</taxon>
        <taxon>CS clade</taxon>
        <taxon>Chlamydomonadales</taxon>
        <taxon>Volvocaceae</taxon>
        <taxon>Volvox</taxon>
    </lineage>
</organism>
<dbReference type="OrthoDB" id="123929at2759"/>
<comment type="caution">
    <text evidence="9">The sequence shown here is derived from an EMBL/GenBank/DDBJ whole genome shotgun (WGS) entry which is preliminary data.</text>
</comment>
<dbReference type="PROSITE" id="PS00411">
    <property type="entry name" value="KINESIN_MOTOR_1"/>
    <property type="match status" value="1"/>
</dbReference>
<dbReference type="PROSITE" id="PS50067">
    <property type="entry name" value="KINESIN_MOTOR_2"/>
    <property type="match status" value="1"/>
</dbReference>
<dbReference type="PANTHER" id="PTHR24115:SF1008">
    <property type="entry name" value="KINESIN-LIKE PROTEIN SUBITO"/>
    <property type="match status" value="1"/>
</dbReference>
<keyword evidence="2 5" id="KW-0547">Nucleotide-binding</keyword>
<gene>
    <name evidence="8" type="ORF">Vretifemale_12589</name>
    <name evidence="9" type="ORF">Vretimale_10878</name>
</gene>
<dbReference type="InterPro" id="IPR036961">
    <property type="entry name" value="Kinesin_motor_dom_sf"/>
</dbReference>
<evidence type="ECO:0000313" key="10">
    <source>
        <dbReference type="Proteomes" id="UP000722791"/>
    </source>
</evidence>
<feature type="binding site" evidence="5">
    <location>
        <begin position="177"/>
        <end position="184"/>
    </location>
    <ligand>
        <name>ATP</name>
        <dbReference type="ChEBI" id="CHEBI:30616"/>
    </ligand>
</feature>
<feature type="compositionally biased region" description="Basic residues" evidence="6">
    <location>
        <begin position="996"/>
        <end position="1005"/>
    </location>
</feature>
<comment type="similarity">
    <text evidence="5">Belongs to the TRAFAC class myosin-kinesin ATPase superfamily. Kinesin family.</text>
</comment>
<dbReference type="AlphaFoldDB" id="A0A8J4LRS6"/>
<feature type="compositionally biased region" description="Low complexity" evidence="6">
    <location>
        <begin position="1032"/>
        <end position="1051"/>
    </location>
</feature>
<dbReference type="GO" id="GO:0003777">
    <property type="term" value="F:microtubule motor activity"/>
    <property type="evidence" value="ECO:0007669"/>
    <property type="project" value="InterPro"/>
</dbReference>
<dbReference type="GO" id="GO:0005871">
    <property type="term" value="C:kinesin complex"/>
    <property type="evidence" value="ECO:0007669"/>
    <property type="project" value="TreeGrafter"/>
</dbReference>
<dbReference type="InterPro" id="IPR027417">
    <property type="entry name" value="P-loop_NTPase"/>
</dbReference>
<evidence type="ECO:0000313" key="9">
    <source>
        <dbReference type="EMBL" id="GIM06597.1"/>
    </source>
</evidence>
<dbReference type="InterPro" id="IPR019821">
    <property type="entry name" value="Kinesin_motor_CS"/>
</dbReference>
<feature type="region of interest" description="Disordered" evidence="6">
    <location>
        <begin position="527"/>
        <end position="553"/>
    </location>
</feature>
<evidence type="ECO:0000256" key="2">
    <source>
        <dbReference type="ARBA" id="ARBA00022741"/>
    </source>
</evidence>
<dbReference type="Gene3D" id="3.40.850.10">
    <property type="entry name" value="Kinesin motor domain"/>
    <property type="match status" value="1"/>
</dbReference>
<dbReference type="GO" id="GO:0005524">
    <property type="term" value="F:ATP binding"/>
    <property type="evidence" value="ECO:0007669"/>
    <property type="project" value="UniProtKB-UniRule"/>
</dbReference>
<feature type="region of interest" description="Disordered" evidence="6">
    <location>
        <begin position="892"/>
        <end position="972"/>
    </location>
</feature>
<dbReference type="SUPFAM" id="SSF52540">
    <property type="entry name" value="P-loop containing nucleoside triphosphate hydrolases"/>
    <property type="match status" value="1"/>
</dbReference>
<dbReference type="PRINTS" id="PR00380">
    <property type="entry name" value="KINESINHEAVY"/>
</dbReference>
<dbReference type="GO" id="GO:0005634">
    <property type="term" value="C:nucleus"/>
    <property type="evidence" value="ECO:0007669"/>
    <property type="project" value="TreeGrafter"/>
</dbReference>
<evidence type="ECO:0000256" key="1">
    <source>
        <dbReference type="ARBA" id="ARBA00022701"/>
    </source>
</evidence>
<dbReference type="GO" id="GO:0005874">
    <property type="term" value="C:microtubule"/>
    <property type="evidence" value="ECO:0007669"/>
    <property type="project" value="UniProtKB-KW"/>
</dbReference>
<feature type="compositionally biased region" description="Acidic residues" evidence="6">
    <location>
        <begin position="527"/>
        <end position="537"/>
    </location>
</feature>
<keyword evidence="4 5" id="KW-0505">Motor protein</keyword>
<protein>
    <recommendedName>
        <fullName evidence="7">Kinesin motor domain-containing protein</fullName>
    </recommendedName>
</protein>
<keyword evidence="3 5" id="KW-0067">ATP-binding</keyword>
<feature type="compositionally biased region" description="Acidic residues" evidence="6">
    <location>
        <begin position="905"/>
        <end position="920"/>
    </location>
</feature>
<feature type="region of interest" description="Disordered" evidence="6">
    <location>
        <begin position="12"/>
        <end position="33"/>
    </location>
</feature>
<feature type="compositionally biased region" description="Basic residues" evidence="6">
    <location>
        <begin position="936"/>
        <end position="947"/>
    </location>
</feature>
<dbReference type="Pfam" id="PF00225">
    <property type="entry name" value="Kinesin"/>
    <property type="match status" value="1"/>
</dbReference>
<evidence type="ECO:0000313" key="8">
    <source>
        <dbReference type="EMBL" id="GIL83857.1"/>
    </source>
</evidence>
<feature type="region of interest" description="Disordered" evidence="6">
    <location>
        <begin position="985"/>
        <end position="1080"/>
    </location>
</feature>
<evidence type="ECO:0000256" key="3">
    <source>
        <dbReference type="ARBA" id="ARBA00022840"/>
    </source>
</evidence>
<dbReference type="EMBL" id="BNCQ01000022">
    <property type="protein sequence ID" value="GIM06597.1"/>
    <property type="molecule type" value="Genomic_DNA"/>
</dbReference>
<evidence type="ECO:0000259" key="7">
    <source>
        <dbReference type="PROSITE" id="PS50067"/>
    </source>
</evidence>
<reference evidence="9" key="1">
    <citation type="journal article" date="2021" name="Proc. Natl. Acad. Sci. U.S.A.">
        <title>Three genomes in the algal genus Volvox reveal the fate of a haploid sex-determining region after a transition to homothallism.</title>
        <authorList>
            <person name="Yamamoto K."/>
            <person name="Hamaji T."/>
            <person name="Kawai-Toyooka H."/>
            <person name="Matsuzaki R."/>
            <person name="Takahashi F."/>
            <person name="Nishimura Y."/>
            <person name="Kawachi M."/>
            <person name="Noguchi H."/>
            <person name="Minakuchi Y."/>
            <person name="Umen J.G."/>
            <person name="Toyoda A."/>
            <person name="Nozaki H."/>
        </authorList>
    </citation>
    <scope>NUCLEOTIDE SEQUENCE</scope>
    <source>
        <strain evidence="9">NIES-3785</strain>
        <strain evidence="8">NIES-3786</strain>
    </source>
</reference>
<dbReference type="EMBL" id="BNCP01000028">
    <property type="protein sequence ID" value="GIL83857.1"/>
    <property type="molecule type" value="Genomic_DNA"/>
</dbReference>
<dbReference type="Proteomes" id="UP000722791">
    <property type="component" value="Unassembled WGS sequence"/>
</dbReference>
<dbReference type="Proteomes" id="UP000747110">
    <property type="component" value="Unassembled WGS sequence"/>
</dbReference>
<evidence type="ECO:0000256" key="4">
    <source>
        <dbReference type="ARBA" id="ARBA00023175"/>
    </source>
</evidence>
<dbReference type="GO" id="GO:0008017">
    <property type="term" value="F:microtubule binding"/>
    <property type="evidence" value="ECO:0007669"/>
    <property type="project" value="InterPro"/>
</dbReference>
<evidence type="ECO:0000256" key="5">
    <source>
        <dbReference type="PROSITE-ProRule" id="PRU00283"/>
    </source>
</evidence>